<organism evidence="2 3">
    <name type="scientific">Williamsia phyllosphaerae</name>
    <dbReference type="NCBI Taxonomy" id="885042"/>
    <lineage>
        <taxon>Bacteria</taxon>
        <taxon>Bacillati</taxon>
        <taxon>Actinomycetota</taxon>
        <taxon>Actinomycetes</taxon>
        <taxon>Mycobacteriales</taxon>
        <taxon>Nocardiaceae</taxon>
        <taxon>Williamsia</taxon>
    </lineage>
</organism>
<evidence type="ECO:0000259" key="1">
    <source>
        <dbReference type="Pfam" id="PF00561"/>
    </source>
</evidence>
<evidence type="ECO:0000313" key="3">
    <source>
        <dbReference type="Proteomes" id="UP000632454"/>
    </source>
</evidence>
<dbReference type="SUPFAM" id="SSF53474">
    <property type="entry name" value="alpha/beta-Hydrolases"/>
    <property type="match status" value="1"/>
</dbReference>
<reference evidence="3" key="1">
    <citation type="journal article" date="2019" name="Int. J. Syst. Evol. Microbiol.">
        <title>The Global Catalogue of Microorganisms (GCM) 10K type strain sequencing project: providing services to taxonomists for standard genome sequencing and annotation.</title>
        <authorList>
            <consortium name="The Broad Institute Genomics Platform"/>
            <consortium name="The Broad Institute Genome Sequencing Center for Infectious Disease"/>
            <person name="Wu L."/>
            <person name="Ma J."/>
        </authorList>
    </citation>
    <scope>NUCLEOTIDE SEQUENCE [LARGE SCALE GENOMIC DNA]</scope>
    <source>
        <strain evidence="3">CCM 7855</strain>
    </source>
</reference>
<dbReference type="Proteomes" id="UP000632454">
    <property type="component" value="Unassembled WGS sequence"/>
</dbReference>
<dbReference type="Pfam" id="PF00561">
    <property type="entry name" value="Abhydrolase_1"/>
    <property type="match status" value="1"/>
</dbReference>
<gene>
    <name evidence="2" type="ORF">GCM10007298_30780</name>
</gene>
<evidence type="ECO:0000313" key="2">
    <source>
        <dbReference type="EMBL" id="GGF32725.1"/>
    </source>
</evidence>
<dbReference type="PANTHER" id="PTHR43798:SF33">
    <property type="entry name" value="HYDROLASE, PUTATIVE (AFU_ORTHOLOGUE AFUA_2G14860)-RELATED"/>
    <property type="match status" value="1"/>
</dbReference>
<proteinExistence type="predicted"/>
<dbReference type="InterPro" id="IPR000073">
    <property type="entry name" value="AB_hydrolase_1"/>
</dbReference>
<dbReference type="PANTHER" id="PTHR43798">
    <property type="entry name" value="MONOACYLGLYCEROL LIPASE"/>
    <property type="match status" value="1"/>
</dbReference>
<keyword evidence="3" id="KW-1185">Reference proteome</keyword>
<dbReference type="InterPro" id="IPR029058">
    <property type="entry name" value="AB_hydrolase_fold"/>
</dbReference>
<dbReference type="RefSeq" id="WP_188490838.1">
    <property type="nucleotide sequence ID" value="NZ_BMCS01000002.1"/>
</dbReference>
<accession>A0ABQ1V1A6</accession>
<dbReference type="InterPro" id="IPR050266">
    <property type="entry name" value="AB_hydrolase_sf"/>
</dbReference>
<dbReference type="EMBL" id="BMCS01000002">
    <property type="protein sequence ID" value="GGF32725.1"/>
    <property type="molecule type" value="Genomic_DNA"/>
</dbReference>
<feature type="domain" description="AB hydrolase-1" evidence="1">
    <location>
        <begin position="29"/>
        <end position="271"/>
    </location>
</feature>
<name>A0ABQ1V1A6_9NOCA</name>
<protein>
    <submittedName>
        <fullName evidence="2">Oxidoreductase</fullName>
    </submittedName>
</protein>
<sequence length="291" mass="32340">MELANRERRSVELSAGLLEYAEAGDPHGPPVVLLHGLFMNDAQWDLVLPRLPESCRYVMPVLPLGGHRVPMSPDADLTLAAMVDLLAEFLDTLELSDVTLVVTDWGGPLFLPARGRDDRIGRMIVLPCEAYDNFPPGLAGKMVALAVHTPGGMRFAAWQLRIPFLRRMRPLMGDMAIRDIPQDIVERWTDGALASAGVRSDVRRYASTRFDKQALIADTGRLSGFDRPVLIIWAPQNRMMPPEHGPALAELLPNARLVEIEDSYVLTMLDRPDRTAEVMSEFLRAELSLPA</sequence>
<comment type="caution">
    <text evidence="2">The sequence shown here is derived from an EMBL/GenBank/DDBJ whole genome shotgun (WGS) entry which is preliminary data.</text>
</comment>
<dbReference type="Gene3D" id="3.40.50.1820">
    <property type="entry name" value="alpha/beta hydrolase"/>
    <property type="match status" value="1"/>
</dbReference>